<dbReference type="Bgee" id="ENSOANG00000038427">
    <property type="expression patterns" value="Expressed in testis and 8 other cell types or tissues"/>
</dbReference>
<organism evidence="3 4">
    <name type="scientific">Ornithorhynchus anatinus</name>
    <name type="common">Duckbill platypus</name>
    <dbReference type="NCBI Taxonomy" id="9258"/>
    <lineage>
        <taxon>Eukaryota</taxon>
        <taxon>Metazoa</taxon>
        <taxon>Chordata</taxon>
        <taxon>Craniata</taxon>
        <taxon>Vertebrata</taxon>
        <taxon>Euteleostomi</taxon>
        <taxon>Mammalia</taxon>
        <taxon>Monotremata</taxon>
        <taxon>Ornithorhynchidae</taxon>
        <taxon>Ornithorhynchus</taxon>
    </lineage>
</organism>
<dbReference type="Proteomes" id="UP000002279">
    <property type="component" value="Chromosome 4"/>
</dbReference>
<accession>A0A6I8MZZ1</accession>
<feature type="compositionally biased region" description="Polar residues" evidence="1">
    <location>
        <begin position="302"/>
        <end position="311"/>
    </location>
</feature>
<feature type="compositionally biased region" description="Pro residues" evidence="1">
    <location>
        <begin position="710"/>
        <end position="720"/>
    </location>
</feature>
<keyword evidence="4" id="KW-1185">Reference proteome</keyword>
<feature type="compositionally biased region" description="Acidic residues" evidence="1">
    <location>
        <begin position="116"/>
        <end position="125"/>
    </location>
</feature>
<evidence type="ECO:0000256" key="1">
    <source>
        <dbReference type="SAM" id="MobiDB-lite"/>
    </source>
</evidence>
<feature type="compositionally biased region" description="Polar residues" evidence="1">
    <location>
        <begin position="965"/>
        <end position="995"/>
    </location>
</feature>
<dbReference type="GO" id="GO:0005813">
    <property type="term" value="C:centrosome"/>
    <property type="evidence" value="ECO:0000318"/>
    <property type="project" value="GO_Central"/>
</dbReference>
<dbReference type="FunCoup" id="A0A6I8MZZ1">
    <property type="interactions" value="556"/>
</dbReference>
<protein>
    <submittedName>
        <fullName evidence="3">AT-hook transcription factor</fullName>
    </submittedName>
</protein>
<feature type="region of interest" description="Disordered" evidence="1">
    <location>
        <begin position="1298"/>
        <end position="1379"/>
    </location>
</feature>
<dbReference type="GO" id="GO:0060234">
    <property type="term" value="P:neuroblast delamination"/>
    <property type="evidence" value="ECO:0000318"/>
    <property type="project" value="GO_Central"/>
</dbReference>
<name>A0A6I8MZZ1_ORNAN</name>
<sequence>MASSVPWAHWAEPDHRKGVRRQRACGAGEEVFELSLDEDRVIGALDEIIAHRRMLLSPSPSDPVLLGGSSPAENPESSQEPWAAAEKSSVFSSLRGSEPRGFTAAESIPASSVDGKEDELEEVETQEGSISPASCDLQRDQELGVTEEDEWNPESEDGLEFPVLTHEGSFPPECNQRLDGLPPASPFPLICGDGEEFSDQSDFSSSPKEPSSQHSHRLSRAYALGCLSHLAESPDLAAGGQLATVSGQLLRGSPWSPSVGSPEPSQHPSSVSPPPLEDLQDTSRSHKSRPSSTEDLPESWAGSVTQATATRMFQVPKAQLTPACGQPGVEDSWGPGGDRPTSRVREAKKAPSPRRPVLASRPSRSLSPPGTTNSRRAAQSGTVNQNSPRPSRSYGQGRLHYPLPDFSKVEPRVRFPKDYHPPRGRPLATRASRAMSPLVFKSPAEIVREVLLSSEEAPSSSSRVVTQVPEEFRTPEQATQLVQQLQEDYHRLLTKYAEAENTIDRLRLGAKVNLHSDPPRHSHGIHTRTLPAGTQPLTLSIPQARRATLQSDPDLAPWATQDPGSQSAQEDEHDTSFSRVQYPGLLGHDPSPGPDGPSPGDLLTQTLAARVENLLAQVESFEGLVQTGRQASHDQLKDFWQLKATQSALEGAYLQAREKHQQLQQLQDPEKPPGAFDLDRTVEGEIFRLGIHLEELKDGLDQVTLGRQPPGTPLENPPPCSFSASPSEELPRVPAPSPLTPKPASCIPYSQPLGVPGSPSLPLRDTAASSVGNEPEGERGGFPGLLQHEALQLERTFLLGQYRDTKSLPGALKVEPNQGEGDLQEAVESPTLRKAQLGTHRRRPLASEEEQRCSVPLLAPLERKAPTPSEEKQPSGQGPMCRLPMHQSEPLPRRGTAPPNPLPDIPNFPILRRKQPPSHQSSVASLVDRGSSEQLPRRHSSPAKATRQEDHRIVSPETDSGFLGSETSQVSPLTQTPEHQLQQASKQQKTCQISLASKPRRHPLENHPPATWVPSSPSPAQGFSPWKESEGIPQERGLGAMQSTREQFWRRRQGCNHSSQLGPDSEAPACSEEKAGQSDVRTEASRMIKACDQPSIQGQDQPAAFLATFRQPTVELPASHLDARIARDQAIQALQNEVSRLRRKLEKMLLSSRENPEETPRVQPIHRHGHVGKAPPSSGGSTPTRKPVKQHHQERGDSSPGIPPIRLRPRSSSFPRGASMLDCSPESEQPTTERRRAAEWSCRGEEWVGVRAAHGAQKQEGMITFRGLYTGKEYHMPRPKPARAAADTTSCSCCQKLPGRDPAQGVGTSPPRDPSRKMQCPLHWDSGNAAAEKHSDPATTGSHQFTRRGGSPDSQPHSEAKRTHSEAKRPPSSPPPPRVWYLASPAAPAPAVAYLPVLSTLPPSPSIVYYPTCVSTSASSPTGPVFYCSSSFSSTEQTPPTAPRPVPGLRRSLALELDDLNELNWSLSQAVQAAKSIKFTTKQMSRSLTSDLNRAKALRNSCLF</sequence>
<dbReference type="InterPro" id="IPR022150">
    <property type="entry name" value="AKNA_dom"/>
</dbReference>
<dbReference type="RefSeq" id="XP_028919281.1">
    <property type="nucleotide sequence ID" value="XM_029063448.2"/>
</dbReference>
<dbReference type="Pfam" id="PF12443">
    <property type="entry name" value="AKNA"/>
    <property type="match status" value="1"/>
</dbReference>
<feature type="domain" description="AKNA" evidence="2">
    <location>
        <begin position="640"/>
        <end position="714"/>
    </location>
</feature>
<feature type="compositionally biased region" description="Low complexity" evidence="1">
    <location>
        <begin position="752"/>
        <end position="763"/>
    </location>
</feature>
<dbReference type="CTD" id="80709"/>
<feature type="region of interest" description="Disordered" evidence="1">
    <location>
        <begin position="249"/>
        <end position="428"/>
    </location>
</feature>
<reference evidence="3" key="3">
    <citation type="submission" date="2025-09" db="UniProtKB">
        <authorList>
            <consortium name="Ensembl"/>
        </authorList>
    </citation>
    <scope>IDENTIFICATION</scope>
    <source>
        <strain evidence="3">Glennie</strain>
    </source>
</reference>
<feature type="region of interest" description="Disordered" evidence="1">
    <location>
        <begin position="700"/>
        <end position="783"/>
    </location>
</feature>
<dbReference type="Ensembl" id="ENSOANT00000063831.1">
    <property type="protein sequence ID" value="ENSOANP00000034216.1"/>
    <property type="gene ID" value="ENSOANG00000038427.1"/>
</dbReference>
<feature type="compositionally biased region" description="Polar residues" evidence="1">
    <location>
        <begin position="370"/>
        <end position="394"/>
    </location>
</feature>
<feature type="region of interest" description="Disordered" evidence="1">
    <location>
        <begin position="56"/>
        <end position="217"/>
    </location>
</feature>
<dbReference type="GeneID" id="103165304"/>
<evidence type="ECO:0000313" key="3">
    <source>
        <dbReference type="Ensembl" id="ENSOANP00000034216.1"/>
    </source>
</evidence>
<dbReference type="PANTHER" id="PTHR21510:SF15">
    <property type="entry name" value="MICROTUBULE ORGANIZATION PROTEIN AKNA"/>
    <property type="match status" value="1"/>
</dbReference>
<evidence type="ECO:0000259" key="2">
    <source>
        <dbReference type="Pfam" id="PF12443"/>
    </source>
</evidence>
<reference evidence="3 4" key="1">
    <citation type="journal article" date="2008" name="Nature">
        <title>Genome analysis of the platypus reveals unique signatures of evolution.</title>
        <authorList>
            <person name="Warren W.C."/>
            <person name="Hillier L.W."/>
            <person name="Marshall Graves J.A."/>
            <person name="Birney E."/>
            <person name="Ponting C.P."/>
            <person name="Grutzner F."/>
            <person name="Belov K."/>
            <person name="Miller W."/>
            <person name="Clarke L."/>
            <person name="Chinwalla A.T."/>
            <person name="Yang S.P."/>
            <person name="Heger A."/>
            <person name="Locke D.P."/>
            <person name="Miethke P."/>
            <person name="Waters P.D."/>
            <person name="Veyrunes F."/>
            <person name="Fulton L."/>
            <person name="Fulton B."/>
            <person name="Graves T."/>
            <person name="Wallis J."/>
            <person name="Puente X.S."/>
            <person name="Lopez-Otin C."/>
            <person name="Ordonez G.R."/>
            <person name="Eichler E.E."/>
            <person name="Chen L."/>
            <person name="Cheng Z."/>
            <person name="Deakin J.E."/>
            <person name="Alsop A."/>
            <person name="Thompson K."/>
            <person name="Kirby P."/>
            <person name="Papenfuss A.T."/>
            <person name="Wakefield M.J."/>
            <person name="Olender T."/>
            <person name="Lancet D."/>
            <person name="Huttley G.A."/>
            <person name="Smit A.F."/>
            <person name="Pask A."/>
            <person name="Temple-Smith P."/>
            <person name="Batzer M.A."/>
            <person name="Walker J.A."/>
            <person name="Konkel M.K."/>
            <person name="Harris R.S."/>
            <person name="Whittington C.M."/>
            <person name="Wong E.S."/>
            <person name="Gemmell N.J."/>
            <person name="Buschiazzo E."/>
            <person name="Vargas Jentzsch I.M."/>
            <person name="Merkel A."/>
            <person name="Schmitz J."/>
            <person name="Zemann A."/>
            <person name="Churakov G."/>
            <person name="Kriegs J.O."/>
            <person name="Brosius J."/>
            <person name="Murchison E.P."/>
            <person name="Sachidanandam R."/>
            <person name="Smith C."/>
            <person name="Hannon G.J."/>
            <person name="Tsend-Ayush E."/>
            <person name="McMillan D."/>
            <person name="Attenborough R."/>
            <person name="Rens W."/>
            <person name="Ferguson-Smith M."/>
            <person name="Lefevre C.M."/>
            <person name="Sharp J.A."/>
            <person name="Nicholas K.R."/>
            <person name="Ray D.A."/>
            <person name="Kube M."/>
            <person name="Reinhardt R."/>
            <person name="Pringle T.H."/>
            <person name="Taylor J."/>
            <person name="Jones R.C."/>
            <person name="Nixon B."/>
            <person name="Dacheux J.L."/>
            <person name="Niwa H."/>
            <person name="Sekita Y."/>
            <person name="Huang X."/>
            <person name="Stark A."/>
            <person name="Kheradpour P."/>
            <person name="Kellis M."/>
            <person name="Flicek P."/>
            <person name="Chen Y."/>
            <person name="Webber C."/>
            <person name="Hardison R."/>
            <person name="Nelson J."/>
            <person name="Hallsworth-Pepin K."/>
            <person name="Delehaunty K."/>
            <person name="Markovic C."/>
            <person name="Minx P."/>
            <person name="Feng Y."/>
            <person name="Kremitzki C."/>
            <person name="Mitreva M."/>
            <person name="Glasscock J."/>
            <person name="Wylie T."/>
            <person name="Wohldmann P."/>
            <person name="Thiru P."/>
            <person name="Nhan M.N."/>
            <person name="Pohl C.S."/>
            <person name="Smith S.M."/>
            <person name="Hou S."/>
            <person name="Nefedov M."/>
            <person name="de Jong P.J."/>
            <person name="Renfree M.B."/>
            <person name="Mardis E.R."/>
            <person name="Wilson R.K."/>
        </authorList>
    </citation>
    <scope>NUCLEOTIDE SEQUENCE [LARGE SCALE GENOMIC DNA]</scope>
    <source>
        <strain evidence="3 4">Glennie</strain>
    </source>
</reference>
<feature type="compositionally biased region" description="Low complexity" evidence="1">
    <location>
        <begin position="261"/>
        <end position="270"/>
    </location>
</feature>
<dbReference type="InterPro" id="IPR052655">
    <property type="entry name" value="AKNA_Centrosome-Trans_reg"/>
</dbReference>
<gene>
    <name evidence="3" type="primary">AKNA</name>
</gene>
<dbReference type="InParanoid" id="A0A6I8MZZ1"/>
<feature type="region of interest" description="Disordered" evidence="1">
    <location>
        <begin position="1149"/>
        <end position="1240"/>
    </location>
</feature>
<feature type="compositionally biased region" description="Basic and acidic residues" evidence="1">
    <location>
        <begin position="1231"/>
        <end position="1240"/>
    </location>
</feature>
<dbReference type="GO" id="GO:0001837">
    <property type="term" value="P:epithelial to mesenchymal transition"/>
    <property type="evidence" value="ECO:0000318"/>
    <property type="project" value="GO_Central"/>
</dbReference>
<feature type="region of interest" description="Disordered" evidence="1">
    <location>
        <begin position="809"/>
        <end position="1084"/>
    </location>
</feature>
<feature type="compositionally biased region" description="Low complexity" evidence="1">
    <location>
        <begin position="56"/>
        <end position="71"/>
    </location>
</feature>
<dbReference type="KEGG" id="oaa:103165304"/>
<feature type="compositionally biased region" description="Basic and acidic residues" evidence="1">
    <location>
        <begin position="407"/>
        <end position="421"/>
    </location>
</feature>
<feature type="region of interest" description="Disordered" evidence="1">
    <location>
        <begin position="554"/>
        <end position="603"/>
    </location>
</feature>
<dbReference type="OrthoDB" id="10035553at2759"/>
<reference evidence="3" key="2">
    <citation type="submission" date="2025-08" db="UniProtKB">
        <authorList>
            <consortium name="Ensembl"/>
        </authorList>
    </citation>
    <scope>IDENTIFICATION</scope>
    <source>
        <strain evidence="3">Glennie</strain>
    </source>
</reference>
<feature type="compositionally biased region" description="Basic and acidic residues" evidence="1">
    <location>
        <begin position="340"/>
        <end position="349"/>
    </location>
</feature>
<feature type="region of interest" description="Disordered" evidence="1">
    <location>
        <begin position="1"/>
        <end position="21"/>
    </location>
</feature>
<feature type="compositionally biased region" description="Basic and acidic residues" evidence="1">
    <location>
        <begin position="1071"/>
        <end position="1084"/>
    </location>
</feature>
<feature type="compositionally biased region" description="Acidic residues" evidence="1">
    <location>
        <begin position="145"/>
        <end position="159"/>
    </location>
</feature>
<dbReference type="OMA" id="PHLAMTE"/>
<feature type="compositionally biased region" description="Basic and acidic residues" evidence="1">
    <location>
        <begin position="861"/>
        <end position="873"/>
    </location>
</feature>
<proteinExistence type="predicted"/>
<feature type="compositionally biased region" description="Low complexity" evidence="1">
    <location>
        <begin position="200"/>
        <end position="213"/>
    </location>
</feature>
<evidence type="ECO:0000313" key="4">
    <source>
        <dbReference type="Proteomes" id="UP000002279"/>
    </source>
</evidence>
<feature type="compositionally biased region" description="Low complexity" evidence="1">
    <location>
        <begin position="355"/>
        <end position="369"/>
    </location>
</feature>
<dbReference type="GO" id="GO:0021849">
    <property type="term" value="P:neuroblast division in subventricular zone"/>
    <property type="evidence" value="ECO:0000318"/>
    <property type="project" value="GO_Central"/>
</dbReference>
<dbReference type="PANTHER" id="PTHR21510">
    <property type="entry name" value="AKNA DOMAIN-CONTAINING PROTEIN"/>
    <property type="match status" value="1"/>
</dbReference>
<feature type="region of interest" description="Disordered" evidence="1">
    <location>
        <begin position="515"/>
        <end position="535"/>
    </location>
</feature>
<feature type="compositionally biased region" description="Basic and acidic residues" evidence="1">
    <location>
        <begin position="1356"/>
        <end position="1369"/>
    </location>
</feature>
<dbReference type="GeneTree" id="ENSGT00940000154254"/>
<dbReference type="RefSeq" id="XP_028919280.1">
    <property type="nucleotide sequence ID" value="XM_029063447.2"/>
</dbReference>